<keyword evidence="3" id="KW-1185">Reference proteome</keyword>
<dbReference type="InterPro" id="IPR011033">
    <property type="entry name" value="PRC_barrel-like_sf"/>
</dbReference>
<evidence type="ECO:0000313" key="2">
    <source>
        <dbReference type="EMBL" id="MBD1381254.1"/>
    </source>
</evidence>
<dbReference type="Gene3D" id="2.30.30.240">
    <property type="entry name" value="PRC-barrel domain"/>
    <property type="match status" value="2"/>
</dbReference>
<dbReference type="EMBL" id="JACXAI010000016">
    <property type="protein sequence ID" value="MBD1381254.1"/>
    <property type="molecule type" value="Genomic_DNA"/>
</dbReference>
<dbReference type="SUPFAM" id="SSF50346">
    <property type="entry name" value="PRC-barrel domain"/>
    <property type="match status" value="2"/>
</dbReference>
<dbReference type="InterPro" id="IPR027275">
    <property type="entry name" value="PRC-brl_dom"/>
</dbReference>
<accession>A0A926ND21</accession>
<dbReference type="RefSeq" id="WP_191158846.1">
    <property type="nucleotide sequence ID" value="NZ_JACXAI010000016.1"/>
</dbReference>
<dbReference type="Proteomes" id="UP000626844">
    <property type="component" value="Unassembled WGS sequence"/>
</dbReference>
<gene>
    <name evidence="2" type="ORF">IC621_13525</name>
</gene>
<feature type="domain" description="PRC-barrel" evidence="1">
    <location>
        <begin position="5"/>
        <end position="67"/>
    </location>
</feature>
<evidence type="ECO:0000259" key="1">
    <source>
        <dbReference type="Pfam" id="PF05239"/>
    </source>
</evidence>
<comment type="caution">
    <text evidence="2">The sequence shown here is derived from an EMBL/GenBank/DDBJ whole genome shotgun (WGS) entry which is preliminary data.</text>
</comment>
<evidence type="ECO:0000313" key="3">
    <source>
        <dbReference type="Proteomes" id="UP000626844"/>
    </source>
</evidence>
<proteinExistence type="predicted"/>
<sequence>MRTFKQIKGLPVIEYQSAKQIGRVTDLIFSQNGIIAGICVNSGLLQKSRQYPKSSIVSIGQDCVMVDCAKSRDKFTQQNLGFLSNHLYHKTVFSSNGNILGLLEDVYFCEQVGTILAYELTEGFFADLTEGKKQISPQTPQIKVSKEALVVDFMQE</sequence>
<feature type="domain" description="PRC-barrel" evidence="1">
    <location>
        <begin position="83"/>
        <end position="155"/>
    </location>
</feature>
<reference evidence="2" key="1">
    <citation type="submission" date="2020-09" db="EMBL/GenBank/DDBJ databases">
        <title>A novel bacterium of genus Bacillus, isolated from South China Sea.</title>
        <authorList>
            <person name="Huang H."/>
            <person name="Mo K."/>
            <person name="Hu Y."/>
        </authorList>
    </citation>
    <scope>NUCLEOTIDE SEQUENCE</scope>
    <source>
        <strain evidence="2">IB182487</strain>
    </source>
</reference>
<protein>
    <submittedName>
        <fullName evidence="2">PRC-barrel domain-containing protein</fullName>
    </submittedName>
</protein>
<organism evidence="2 3">
    <name type="scientific">Metabacillus arenae</name>
    <dbReference type="NCBI Taxonomy" id="2771434"/>
    <lineage>
        <taxon>Bacteria</taxon>
        <taxon>Bacillati</taxon>
        <taxon>Bacillota</taxon>
        <taxon>Bacilli</taxon>
        <taxon>Bacillales</taxon>
        <taxon>Bacillaceae</taxon>
        <taxon>Metabacillus</taxon>
    </lineage>
</organism>
<name>A0A926ND21_9BACI</name>
<dbReference type="Pfam" id="PF05239">
    <property type="entry name" value="PRC"/>
    <property type="match status" value="2"/>
</dbReference>
<dbReference type="AlphaFoldDB" id="A0A926ND21"/>